<evidence type="ECO:0000256" key="2">
    <source>
        <dbReference type="ARBA" id="ARBA00022679"/>
    </source>
</evidence>
<dbReference type="InterPro" id="IPR002173">
    <property type="entry name" value="Carboh/pur_kinase_PfkB_CS"/>
</dbReference>
<keyword evidence="3" id="KW-0547">Nucleotide-binding</keyword>
<keyword evidence="2" id="KW-0808">Transferase</keyword>
<reference evidence="7" key="1">
    <citation type="submission" date="2008-12" db="EMBL/GenBank/DDBJ databases">
        <title>Complete sequence of Chloroflexus aggregans DSM 9485.</title>
        <authorList>
            <consortium name="US DOE Joint Genome Institute"/>
            <person name="Lucas S."/>
            <person name="Copeland A."/>
            <person name="Lapidus A."/>
            <person name="Glavina del Rio T."/>
            <person name="Dalin E."/>
            <person name="Tice H."/>
            <person name="Pitluck S."/>
            <person name="Foster B."/>
            <person name="Larimer F."/>
            <person name="Land M."/>
            <person name="Hauser L."/>
            <person name="Kyrpides N."/>
            <person name="Mikhailova N."/>
            <person name="Bryant D."/>
            <person name="Richardson P."/>
        </authorList>
    </citation>
    <scope>NUCLEOTIDE SEQUENCE</scope>
    <source>
        <strain evidence="7">DSM 9485</strain>
    </source>
</reference>
<keyword evidence="8" id="KW-1185">Reference proteome</keyword>
<dbReference type="Gene3D" id="3.40.1190.20">
    <property type="match status" value="1"/>
</dbReference>
<evidence type="ECO:0000256" key="5">
    <source>
        <dbReference type="ARBA" id="ARBA00022840"/>
    </source>
</evidence>
<dbReference type="SUPFAM" id="SSF53613">
    <property type="entry name" value="Ribokinase-like"/>
    <property type="match status" value="1"/>
</dbReference>
<keyword evidence="4" id="KW-0418">Kinase</keyword>
<dbReference type="PANTHER" id="PTHR43085:SF1">
    <property type="entry name" value="PSEUDOURIDINE KINASE-RELATED"/>
    <property type="match status" value="1"/>
</dbReference>
<dbReference type="GO" id="GO:0005524">
    <property type="term" value="F:ATP binding"/>
    <property type="evidence" value="ECO:0007669"/>
    <property type="project" value="UniProtKB-KW"/>
</dbReference>
<dbReference type="InterPro" id="IPR050306">
    <property type="entry name" value="PfkB_Carbo_kinase"/>
</dbReference>
<dbReference type="KEGG" id="cag:Cagg_2140"/>
<dbReference type="STRING" id="326427.Cagg_2140"/>
<comment type="similarity">
    <text evidence="1">Belongs to the carbohydrate kinase PfkB family.</text>
</comment>
<proteinExistence type="inferred from homology"/>
<dbReference type="InterPro" id="IPR011611">
    <property type="entry name" value="PfkB_dom"/>
</dbReference>
<dbReference type="Pfam" id="PF00294">
    <property type="entry name" value="PfkB"/>
    <property type="match status" value="1"/>
</dbReference>
<dbReference type="GO" id="GO:0016301">
    <property type="term" value="F:kinase activity"/>
    <property type="evidence" value="ECO:0007669"/>
    <property type="project" value="UniProtKB-KW"/>
</dbReference>
<evidence type="ECO:0000313" key="7">
    <source>
        <dbReference type="EMBL" id="ACL25024.1"/>
    </source>
</evidence>
<evidence type="ECO:0000256" key="1">
    <source>
        <dbReference type="ARBA" id="ARBA00010688"/>
    </source>
</evidence>
<evidence type="ECO:0000313" key="8">
    <source>
        <dbReference type="Proteomes" id="UP000002508"/>
    </source>
</evidence>
<dbReference type="HOGENOM" id="CLU_065902_1_0_0"/>
<name>B8GCI0_CHLAD</name>
<dbReference type="EMBL" id="CP001337">
    <property type="protein sequence ID" value="ACL25024.1"/>
    <property type="molecule type" value="Genomic_DNA"/>
</dbReference>
<evidence type="ECO:0000256" key="3">
    <source>
        <dbReference type="ARBA" id="ARBA00022741"/>
    </source>
</evidence>
<protein>
    <submittedName>
        <fullName evidence="7">PfkB domain protein</fullName>
    </submittedName>
</protein>
<dbReference type="PANTHER" id="PTHR43085">
    <property type="entry name" value="HEXOKINASE FAMILY MEMBER"/>
    <property type="match status" value="1"/>
</dbReference>
<dbReference type="RefSeq" id="WP_015940882.1">
    <property type="nucleotide sequence ID" value="NC_011831.1"/>
</dbReference>
<organism evidence="7 8">
    <name type="scientific">Chloroflexus aggregans (strain MD-66 / DSM 9485)</name>
    <dbReference type="NCBI Taxonomy" id="326427"/>
    <lineage>
        <taxon>Bacteria</taxon>
        <taxon>Bacillati</taxon>
        <taxon>Chloroflexota</taxon>
        <taxon>Chloroflexia</taxon>
        <taxon>Chloroflexales</taxon>
        <taxon>Chloroflexineae</taxon>
        <taxon>Chloroflexaceae</taxon>
        <taxon>Chloroflexus</taxon>
    </lineage>
</organism>
<evidence type="ECO:0000256" key="4">
    <source>
        <dbReference type="ARBA" id="ARBA00022777"/>
    </source>
</evidence>
<accession>B8GCI0</accession>
<keyword evidence="5" id="KW-0067">ATP-binding</keyword>
<gene>
    <name evidence="7" type="ordered locus">Cagg_2140</name>
</gene>
<dbReference type="AlphaFoldDB" id="B8GCI0"/>
<feature type="domain" description="Carbohydrate kinase PfkB" evidence="6">
    <location>
        <begin position="25"/>
        <end position="284"/>
    </location>
</feature>
<dbReference type="OrthoDB" id="9779730at2"/>
<dbReference type="eggNOG" id="COG0524">
    <property type="taxonomic scope" value="Bacteria"/>
</dbReference>
<dbReference type="PROSITE" id="PS00584">
    <property type="entry name" value="PFKB_KINASES_2"/>
    <property type="match status" value="1"/>
</dbReference>
<sequence length="302" mass="32316">MVEVIAFGNPVYDEIITPVVRTNGRVLSGCSTNACLALGRLGRTTALVGRVGTDYADQFQSDLIRYGITPFVERASQTGGFKLVYDSRGDRTLDVLGVAEPITMVPDMVATAAAVVVGPILQETSLELIHTIRTRTQAPIFLDPQGLLRRIGADGRIEHFLPVEFAAIAPLCHVIKANEVEAKVITGVDPRNDPVLATRRLRETGCAIAIVTIAEAGSQIDDGDRSIAIPAFPTDARDPTGAGDTYMAGFLHAYLADPSDLFRAGCTGAATASIWIEYTGPDAPITLAEVERRTALLVQQNR</sequence>
<evidence type="ECO:0000259" key="6">
    <source>
        <dbReference type="Pfam" id="PF00294"/>
    </source>
</evidence>
<dbReference type="Proteomes" id="UP000002508">
    <property type="component" value="Chromosome"/>
</dbReference>
<dbReference type="InterPro" id="IPR029056">
    <property type="entry name" value="Ribokinase-like"/>
</dbReference>